<dbReference type="InterPro" id="IPR011733">
    <property type="entry name" value="CHP02185_IM"/>
</dbReference>
<evidence type="ECO:0000313" key="3">
    <source>
        <dbReference type="Proteomes" id="UP001299265"/>
    </source>
</evidence>
<feature type="transmembrane region" description="Helical" evidence="1">
    <location>
        <begin position="20"/>
        <end position="42"/>
    </location>
</feature>
<keyword evidence="1" id="KW-0472">Membrane</keyword>
<sequence>MSNQQSSYLNKKGLTVKDLVSIGIFNALFFVFELIGSLPFAPNPALTFYQPLGIALLCGPVFLLMVAKVPKRGNIAICGIINGIIWFVFGMHWAMDLGYIVMGIVADLAAGMRGCKNTKWNIAAFALFCLGPAGVFLAYSVNPAAWAQIMLEKGTSQEYIDIMANSAPIGMLPVILLGTVVLAIVSGLIGRKLLKKQFEKAGITA</sequence>
<dbReference type="Proteomes" id="UP001299265">
    <property type="component" value="Unassembled WGS sequence"/>
</dbReference>
<reference evidence="2 3" key="1">
    <citation type="submission" date="2021-11" db="EMBL/GenBank/DDBJ databases">
        <title>Lacrimispora sp. nov. NSJ-141 isolated from human feces.</title>
        <authorList>
            <person name="Abdugheni R."/>
        </authorList>
    </citation>
    <scope>NUCLEOTIDE SEQUENCE [LARGE SCALE GENOMIC DNA]</scope>
    <source>
        <strain evidence="2 3">NSJ-141</strain>
    </source>
</reference>
<comment type="caution">
    <text evidence="2">The sequence shown here is derived from an EMBL/GenBank/DDBJ whole genome shotgun (WGS) entry which is preliminary data.</text>
</comment>
<protein>
    <submittedName>
        <fullName evidence="2">MptD family putative ECF transporter S component</fullName>
    </submittedName>
</protein>
<keyword evidence="1" id="KW-0812">Transmembrane</keyword>
<dbReference type="NCBIfam" id="TIGR02185">
    <property type="entry name" value="Trep_Strep"/>
    <property type="match status" value="1"/>
</dbReference>
<dbReference type="EMBL" id="JAJNOR010000001">
    <property type="protein sequence ID" value="MCD2491345.1"/>
    <property type="molecule type" value="Genomic_DNA"/>
</dbReference>
<name>A0AAP2RGT5_9FIRM</name>
<gene>
    <name evidence="2" type="ORF">LQE92_01725</name>
</gene>
<feature type="transmembrane region" description="Helical" evidence="1">
    <location>
        <begin position="169"/>
        <end position="190"/>
    </location>
</feature>
<evidence type="ECO:0000313" key="2">
    <source>
        <dbReference type="EMBL" id="MCD2491345.1"/>
    </source>
</evidence>
<evidence type="ECO:0000256" key="1">
    <source>
        <dbReference type="SAM" id="Phobius"/>
    </source>
</evidence>
<dbReference type="AlphaFoldDB" id="A0AAP2RGT5"/>
<feature type="transmembrane region" description="Helical" evidence="1">
    <location>
        <begin position="122"/>
        <end position="141"/>
    </location>
</feature>
<dbReference type="Pfam" id="PF09605">
    <property type="entry name" value="Trep_Strep"/>
    <property type="match status" value="1"/>
</dbReference>
<feature type="transmembrane region" description="Helical" evidence="1">
    <location>
        <begin position="48"/>
        <end position="67"/>
    </location>
</feature>
<organism evidence="2 3">
    <name type="scientific">Lientehia hominis</name>
    <dbReference type="NCBI Taxonomy" id="2897778"/>
    <lineage>
        <taxon>Bacteria</taxon>
        <taxon>Bacillati</taxon>
        <taxon>Bacillota</taxon>
        <taxon>Clostridia</taxon>
        <taxon>Lachnospirales</taxon>
        <taxon>Lachnospiraceae</taxon>
        <taxon>Lientehia</taxon>
    </lineage>
</organism>
<keyword evidence="3" id="KW-1185">Reference proteome</keyword>
<feature type="transmembrane region" description="Helical" evidence="1">
    <location>
        <begin position="74"/>
        <end position="91"/>
    </location>
</feature>
<keyword evidence="1" id="KW-1133">Transmembrane helix</keyword>
<proteinExistence type="predicted"/>
<accession>A0AAP2RGT5</accession>
<feature type="transmembrane region" description="Helical" evidence="1">
    <location>
        <begin position="97"/>
        <end position="115"/>
    </location>
</feature>
<dbReference type="RefSeq" id="WP_231061283.1">
    <property type="nucleotide sequence ID" value="NZ_JAJNOR010000001.1"/>
</dbReference>